<dbReference type="SUPFAM" id="SSF57667">
    <property type="entry name" value="beta-beta-alpha zinc fingers"/>
    <property type="match status" value="1"/>
</dbReference>
<dbReference type="SMART" id="SM00338">
    <property type="entry name" value="BRLZ"/>
    <property type="match status" value="1"/>
</dbReference>
<evidence type="ECO:0000256" key="4">
    <source>
        <dbReference type="ARBA" id="ARBA00023242"/>
    </source>
</evidence>
<evidence type="ECO:0000256" key="5">
    <source>
        <dbReference type="PROSITE-ProRule" id="PRU00042"/>
    </source>
</evidence>
<dbReference type="InterPro" id="IPR036236">
    <property type="entry name" value="Znf_C2H2_sf"/>
</dbReference>
<evidence type="ECO:0008006" key="11">
    <source>
        <dbReference type="Google" id="ProtNLM"/>
    </source>
</evidence>
<dbReference type="SMART" id="SM00355">
    <property type="entry name" value="ZnF_C2H2"/>
    <property type="match status" value="1"/>
</dbReference>
<evidence type="ECO:0000256" key="6">
    <source>
        <dbReference type="SAM" id="Coils"/>
    </source>
</evidence>
<organism evidence="9 10">
    <name type="scientific">Zophobas morio</name>
    <dbReference type="NCBI Taxonomy" id="2755281"/>
    <lineage>
        <taxon>Eukaryota</taxon>
        <taxon>Metazoa</taxon>
        <taxon>Ecdysozoa</taxon>
        <taxon>Arthropoda</taxon>
        <taxon>Hexapoda</taxon>
        <taxon>Insecta</taxon>
        <taxon>Pterygota</taxon>
        <taxon>Neoptera</taxon>
        <taxon>Endopterygota</taxon>
        <taxon>Coleoptera</taxon>
        <taxon>Polyphaga</taxon>
        <taxon>Cucujiformia</taxon>
        <taxon>Tenebrionidae</taxon>
        <taxon>Zophobas</taxon>
    </lineage>
</organism>
<feature type="coiled-coil region" evidence="6">
    <location>
        <begin position="249"/>
        <end position="283"/>
    </location>
</feature>
<proteinExistence type="predicted"/>
<evidence type="ECO:0000259" key="8">
    <source>
        <dbReference type="PROSITE" id="PS50217"/>
    </source>
</evidence>
<sequence>MDDSQKPFACTVEGCEMTFTNEDHLNWHHKKHDMVLNLGLANKSAEVADQTPTPTRFIRNCEEVGLFQDLQNVNPFDETFKKAIECAKSGTLHVPELASNDDTLHTPHIFPHVESTSAKYMGARNDNQSTQSTDFCIDSVPAINENSEPDASYDLTILPDESVKDTVKTKHDELKNKLKETIQNKVKTPIVITPVPLERLKVNESVPSKRVNTEQDSTVTFNKRQRSGKDIDEKAKIREMNRAAQLRCRKRKQIQWKRMEEELQLLKNENSNLNHENQNFRHKFYALKELLIKHKCNISEDGSFLAKVEEILNAPPLISKKSTSENTSLSKRKKSKTSPIVPVALIQNSGQPVQNPLLIQVMGSVQQLAVSVLPNKS</sequence>
<dbReference type="InterPro" id="IPR004827">
    <property type="entry name" value="bZIP"/>
</dbReference>
<dbReference type="InterPro" id="IPR013087">
    <property type="entry name" value="Znf_C2H2_type"/>
</dbReference>
<protein>
    <recommendedName>
        <fullName evidence="11">Cyclic AMP-dependent transcription factor ATF-2</fullName>
    </recommendedName>
</protein>
<comment type="caution">
    <text evidence="9">The sequence shown here is derived from an EMBL/GenBank/DDBJ whole genome shotgun (WGS) entry which is preliminary data.</text>
</comment>
<dbReference type="Proteomes" id="UP001168821">
    <property type="component" value="Unassembled WGS sequence"/>
</dbReference>
<feature type="domain" description="C2H2-type" evidence="7">
    <location>
        <begin position="8"/>
        <end position="32"/>
    </location>
</feature>
<dbReference type="PROSITE" id="PS00028">
    <property type="entry name" value="ZINC_FINGER_C2H2_1"/>
    <property type="match status" value="1"/>
</dbReference>
<keyword evidence="6" id="KW-0175">Coiled coil</keyword>
<dbReference type="GO" id="GO:0008270">
    <property type="term" value="F:zinc ion binding"/>
    <property type="evidence" value="ECO:0007669"/>
    <property type="project" value="UniProtKB-KW"/>
</dbReference>
<feature type="domain" description="BZIP" evidence="8">
    <location>
        <begin position="231"/>
        <end position="294"/>
    </location>
</feature>
<keyword evidence="2" id="KW-0805">Transcription regulation</keyword>
<dbReference type="EMBL" id="JALNTZ010000006">
    <property type="protein sequence ID" value="KAJ3647313.1"/>
    <property type="molecule type" value="Genomic_DNA"/>
</dbReference>
<dbReference type="PROSITE" id="PS50217">
    <property type="entry name" value="BZIP"/>
    <property type="match status" value="1"/>
</dbReference>
<dbReference type="GO" id="GO:0003700">
    <property type="term" value="F:DNA-binding transcription factor activity"/>
    <property type="evidence" value="ECO:0007669"/>
    <property type="project" value="InterPro"/>
</dbReference>
<dbReference type="SUPFAM" id="SSF57959">
    <property type="entry name" value="Leucine zipper domain"/>
    <property type="match status" value="1"/>
</dbReference>
<evidence type="ECO:0000313" key="9">
    <source>
        <dbReference type="EMBL" id="KAJ3647313.1"/>
    </source>
</evidence>
<evidence type="ECO:0000256" key="1">
    <source>
        <dbReference type="ARBA" id="ARBA00004123"/>
    </source>
</evidence>
<dbReference type="Gene3D" id="1.20.5.170">
    <property type="match status" value="1"/>
</dbReference>
<dbReference type="GO" id="GO:0005634">
    <property type="term" value="C:nucleus"/>
    <property type="evidence" value="ECO:0007669"/>
    <property type="project" value="UniProtKB-SubCell"/>
</dbReference>
<dbReference type="Pfam" id="PF00170">
    <property type="entry name" value="bZIP_1"/>
    <property type="match status" value="1"/>
</dbReference>
<reference evidence="9" key="1">
    <citation type="journal article" date="2023" name="G3 (Bethesda)">
        <title>Whole genome assemblies of Zophobas morio and Tenebrio molitor.</title>
        <authorList>
            <person name="Kaur S."/>
            <person name="Stinson S.A."/>
            <person name="diCenzo G.C."/>
        </authorList>
    </citation>
    <scope>NUCLEOTIDE SEQUENCE</scope>
    <source>
        <strain evidence="9">QUZm001</strain>
    </source>
</reference>
<dbReference type="Gene3D" id="3.30.160.60">
    <property type="entry name" value="Classic Zinc Finger"/>
    <property type="match status" value="1"/>
</dbReference>
<keyword evidence="10" id="KW-1185">Reference proteome</keyword>
<keyword evidence="4" id="KW-0539">Nucleus</keyword>
<accession>A0AA38I0V5</accession>
<evidence type="ECO:0000256" key="3">
    <source>
        <dbReference type="ARBA" id="ARBA00023163"/>
    </source>
</evidence>
<name>A0AA38I0V5_9CUCU</name>
<comment type="subcellular location">
    <subcellularLocation>
        <location evidence="1">Nucleus</location>
    </subcellularLocation>
</comment>
<evidence type="ECO:0000313" key="10">
    <source>
        <dbReference type="Proteomes" id="UP001168821"/>
    </source>
</evidence>
<dbReference type="PROSITE" id="PS50157">
    <property type="entry name" value="ZINC_FINGER_C2H2_2"/>
    <property type="match status" value="1"/>
</dbReference>
<dbReference type="InterPro" id="IPR051027">
    <property type="entry name" value="bZIP_transcription_factors"/>
</dbReference>
<keyword evidence="3" id="KW-0804">Transcription</keyword>
<keyword evidence="5" id="KW-0862">Zinc</keyword>
<keyword evidence="5" id="KW-0863">Zinc-finger</keyword>
<dbReference type="InterPro" id="IPR046347">
    <property type="entry name" value="bZIP_sf"/>
</dbReference>
<evidence type="ECO:0000256" key="2">
    <source>
        <dbReference type="ARBA" id="ARBA00023015"/>
    </source>
</evidence>
<gene>
    <name evidence="9" type="ORF">Zmor_019197</name>
</gene>
<evidence type="ECO:0000259" key="7">
    <source>
        <dbReference type="PROSITE" id="PS50157"/>
    </source>
</evidence>
<dbReference type="AlphaFoldDB" id="A0AA38I0V5"/>
<dbReference type="PANTHER" id="PTHR19304">
    <property type="entry name" value="CYCLIC-AMP RESPONSE ELEMENT BINDING PROTEIN"/>
    <property type="match status" value="1"/>
</dbReference>
<keyword evidence="5" id="KW-0479">Metal-binding</keyword>